<sequence length="75" mass="9244">MGKMLFYELEENSELECKTGTVQDYICGLCSNDYKNDDKIIILRCNHYFHENCFRMHRKNDYRCPSCRKFIFWVW</sequence>
<evidence type="ECO:0000313" key="4">
    <source>
        <dbReference type="Proteomes" id="UP000051530"/>
    </source>
</evidence>
<proteinExistence type="predicted"/>
<protein>
    <submittedName>
        <fullName evidence="3">Zinc finger C3HC4 type protein</fullName>
    </submittedName>
</protein>
<dbReference type="InterPro" id="IPR013083">
    <property type="entry name" value="Znf_RING/FYVE/PHD"/>
</dbReference>
<keyword evidence="1" id="KW-0863">Zinc-finger</keyword>
<keyword evidence="4" id="KW-1185">Reference proteome</keyword>
<keyword evidence="1" id="KW-0479">Metal-binding</keyword>
<comment type="caution">
    <text evidence="3">The sequence shown here is derived from an EMBL/GenBank/DDBJ whole genome shotgun (WGS) entry which is preliminary data.</text>
</comment>
<evidence type="ECO:0000259" key="2">
    <source>
        <dbReference type="PROSITE" id="PS50089"/>
    </source>
</evidence>
<dbReference type="SUPFAM" id="SSF57850">
    <property type="entry name" value="RING/U-box"/>
    <property type="match status" value="1"/>
</dbReference>
<accession>A0A0R0M6R1</accession>
<dbReference type="SMART" id="SM00184">
    <property type="entry name" value="RING"/>
    <property type="match status" value="1"/>
</dbReference>
<gene>
    <name evidence="3" type="ORF">M153_1100014826</name>
</gene>
<dbReference type="Proteomes" id="UP000051530">
    <property type="component" value="Unassembled WGS sequence"/>
</dbReference>
<dbReference type="OrthoDB" id="2195295at2759"/>
<evidence type="ECO:0000313" key="3">
    <source>
        <dbReference type="EMBL" id="KRH95236.1"/>
    </source>
</evidence>
<dbReference type="AlphaFoldDB" id="A0A0R0M6R1"/>
<dbReference type="VEuPathDB" id="MicrosporidiaDB:M153_1100014826"/>
<dbReference type="GO" id="GO:0008270">
    <property type="term" value="F:zinc ion binding"/>
    <property type="evidence" value="ECO:0007669"/>
    <property type="project" value="UniProtKB-KW"/>
</dbReference>
<dbReference type="PROSITE" id="PS50089">
    <property type="entry name" value="ZF_RING_2"/>
    <property type="match status" value="1"/>
</dbReference>
<feature type="domain" description="RING-type" evidence="2">
    <location>
        <begin position="27"/>
        <end position="68"/>
    </location>
</feature>
<dbReference type="InterPro" id="IPR001841">
    <property type="entry name" value="Znf_RING"/>
</dbReference>
<dbReference type="Pfam" id="PF13639">
    <property type="entry name" value="zf-RING_2"/>
    <property type="match status" value="1"/>
</dbReference>
<organism evidence="3 4">
    <name type="scientific">Pseudoloma neurophilia</name>
    <dbReference type="NCBI Taxonomy" id="146866"/>
    <lineage>
        <taxon>Eukaryota</taxon>
        <taxon>Fungi</taxon>
        <taxon>Fungi incertae sedis</taxon>
        <taxon>Microsporidia</taxon>
        <taxon>Pseudoloma</taxon>
    </lineage>
</organism>
<dbReference type="Gene3D" id="3.30.40.10">
    <property type="entry name" value="Zinc/RING finger domain, C3HC4 (zinc finger)"/>
    <property type="match status" value="1"/>
</dbReference>
<dbReference type="EMBL" id="LGUB01000002">
    <property type="protein sequence ID" value="KRH95236.1"/>
    <property type="molecule type" value="Genomic_DNA"/>
</dbReference>
<reference evidence="3 4" key="1">
    <citation type="submission" date="2015-07" db="EMBL/GenBank/DDBJ databases">
        <title>The genome of Pseudoloma neurophilia, a relevant intracellular parasite of the zebrafish.</title>
        <authorList>
            <person name="Ndikumana S."/>
            <person name="Pelin A."/>
            <person name="Sanders J."/>
            <person name="Corradi N."/>
        </authorList>
    </citation>
    <scope>NUCLEOTIDE SEQUENCE [LARGE SCALE GENOMIC DNA]</scope>
    <source>
        <strain evidence="3 4">MK1</strain>
    </source>
</reference>
<keyword evidence="1" id="KW-0862">Zinc</keyword>
<evidence type="ECO:0000256" key="1">
    <source>
        <dbReference type="PROSITE-ProRule" id="PRU00175"/>
    </source>
</evidence>
<name>A0A0R0M6R1_9MICR</name>